<reference evidence="3 4" key="2">
    <citation type="journal article" date="2020" name="MBio">
        <title>Isolation and Molecular Analysis of a Novel Neorickettsia Species That Causes Potomac Horse Fever.</title>
        <authorList>
            <person name="Teymournejad O."/>
            <person name="Lin M."/>
            <person name="Bekebrede H."/>
            <person name="Kamr A."/>
            <person name="Toribio R.E."/>
            <person name="Arroyo L.G."/>
            <person name="Baird J.D."/>
            <person name="Rikihisa Y."/>
        </authorList>
    </citation>
    <scope>NUCLEOTIDE SEQUENCE [LARGE SCALE GENOMIC DNA]</scope>
    <source>
        <strain evidence="3 4">Fin17</strain>
    </source>
</reference>
<dbReference type="InterPro" id="IPR018520">
    <property type="entry name" value="UPP_synth-like_CS"/>
</dbReference>
<reference evidence="3 4" key="1">
    <citation type="journal article" date="2020" name="MBio">
        <title>Erratum for Teymournejad et al., 'Isolation and Molecular Analysis of a Novel Neorickettsia Species That Causes Potomac Horse Fever'.</title>
        <authorList>
            <person name="Teymournejad O."/>
            <person name="Lin M."/>
            <person name="Bekebrede H."/>
            <person name="Kamr A."/>
            <person name="Toribio R.E."/>
            <person name="Arroyo L.G."/>
            <person name="Baird J.D."/>
            <person name="Rikihisa Y."/>
        </authorList>
    </citation>
    <scope>NUCLEOTIDE SEQUENCE [LARGE SCALE GENOMIC DNA]</scope>
    <source>
        <strain evidence="3 4">Fin17</strain>
    </source>
</reference>
<dbReference type="Proteomes" id="UP000464912">
    <property type="component" value="Chromosome"/>
</dbReference>
<dbReference type="InterPro" id="IPR036424">
    <property type="entry name" value="UPP_synth-like_sf"/>
</dbReference>
<dbReference type="Pfam" id="PF01255">
    <property type="entry name" value="Prenyltransf"/>
    <property type="match status" value="1"/>
</dbReference>
<feature type="binding site" evidence="2">
    <location>
        <position position="15"/>
    </location>
    <ligand>
        <name>Mg(2+)</name>
        <dbReference type="ChEBI" id="CHEBI:18420"/>
    </ligand>
</feature>
<feature type="binding site" evidence="2">
    <location>
        <begin position="16"/>
        <end position="19"/>
    </location>
    <ligand>
        <name>substrate</name>
    </ligand>
</feature>
<feature type="binding site" evidence="2">
    <location>
        <begin position="185"/>
        <end position="187"/>
    </location>
    <ligand>
        <name>substrate</name>
    </ligand>
</feature>
<evidence type="ECO:0000256" key="1">
    <source>
        <dbReference type="ARBA" id="ARBA00022679"/>
    </source>
</evidence>
<evidence type="ECO:0000313" key="3">
    <source>
        <dbReference type="EMBL" id="QHD65519.1"/>
    </source>
</evidence>
<feature type="binding site" evidence="2">
    <location>
        <position position="64"/>
    </location>
    <ligand>
        <name>substrate</name>
    </ligand>
</feature>
<dbReference type="Gene3D" id="3.40.1180.10">
    <property type="entry name" value="Decaprenyl diphosphate synthase-like"/>
    <property type="match status" value="1"/>
</dbReference>
<feature type="active site" evidence="2">
    <location>
        <position position="15"/>
    </location>
</feature>
<dbReference type="EMBL" id="CP047224">
    <property type="protein sequence ID" value="QHD65519.1"/>
    <property type="molecule type" value="Genomic_DNA"/>
</dbReference>
<dbReference type="HAMAP" id="MF_01139">
    <property type="entry name" value="ISPT"/>
    <property type="match status" value="1"/>
</dbReference>
<dbReference type="PANTHER" id="PTHR10291">
    <property type="entry name" value="DEHYDRODOLICHYL DIPHOSPHATE SYNTHASE FAMILY MEMBER"/>
    <property type="match status" value="1"/>
</dbReference>
<sequence length="230" mass="25486">MIGKGLPGHVAIIMDGNVRWARAKGLCNSDGYKMGVEAAFSIVRASCNVGIPYLTLFLFSTENWNRNPNDVRLVFSIFEKASVSALNELCDANIKVKVIGERTGLDQSARKVIKNLEAGTADNSGMHLCLAINYGGRSEIVSAASRMINDGLRAEEVSVQKFASYLYTGGMPDPDLIIRTAGEKRLSNFLLWQSSYSELYFCDTLWPDFAEKDLEMAIEAYQARCRKYGK</sequence>
<evidence type="ECO:0000313" key="4">
    <source>
        <dbReference type="Proteomes" id="UP000464912"/>
    </source>
</evidence>
<dbReference type="InterPro" id="IPR001441">
    <property type="entry name" value="UPP_synth-like"/>
</dbReference>
<keyword evidence="2" id="KW-0479">Metal-binding</keyword>
<feature type="active site" description="Proton acceptor" evidence="2">
    <location>
        <position position="63"/>
    </location>
</feature>
<feature type="binding site" evidence="2">
    <location>
        <position position="198"/>
    </location>
    <ligand>
        <name>Mg(2+)</name>
        <dbReference type="ChEBI" id="CHEBI:18420"/>
    </ligand>
</feature>
<keyword evidence="2" id="KW-0460">Magnesium</keyword>
<dbReference type="AlphaFoldDB" id="A0A6P1GAJ3"/>
<accession>A0A6P1GAJ3</accession>
<dbReference type="RefSeq" id="WP_160095993.1">
    <property type="nucleotide sequence ID" value="NZ_CP047224.1"/>
</dbReference>
<comment type="function">
    <text evidence="2">Catalyzes the condensation of isopentenyl diphosphate (IPP) with allylic pyrophosphates generating different type of terpenoids.</text>
</comment>
<comment type="similarity">
    <text evidence="2">Belongs to the UPP synthase family.</text>
</comment>
<organism evidence="3 4">
    <name type="scientific">Neorickettsia findlayensis</name>
    <dbReference type="NCBI Taxonomy" id="2686014"/>
    <lineage>
        <taxon>Bacteria</taxon>
        <taxon>Pseudomonadati</taxon>
        <taxon>Pseudomonadota</taxon>
        <taxon>Alphaproteobacteria</taxon>
        <taxon>Rickettsiales</taxon>
        <taxon>Anaplasmataceae</taxon>
        <taxon>Neorickettsia</taxon>
    </lineage>
</organism>
<dbReference type="GO" id="GO:0045547">
    <property type="term" value="F:ditrans,polycis-polyprenyl diphosphate synthase [(2E,6E)-farnesyl diphosphate specific] activity"/>
    <property type="evidence" value="ECO:0007669"/>
    <property type="project" value="TreeGrafter"/>
</dbReference>
<feature type="binding site" evidence="2">
    <location>
        <position position="179"/>
    </location>
    <ligand>
        <name>substrate</name>
    </ligand>
</feature>
<dbReference type="SUPFAM" id="SSF64005">
    <property type="entry name" value="Undecaprenyl diphosphate synthase"/>
    <property type="match status" value="1"/>
</dbReference>
<comment type="subunit">
    <text evidence="2">Homodimer.</text>
</comment>
<dbReference type="GO" id="GO:0000287">
    <property type="term" value="F:magnesium ion binding"/>
    <property type="evidence" value="ECO:0007669"/>
    <property type="project" value="UniProtKB-UniRule"/>
</dbReference>
<gene>
    <name evidence="3" type="primary">uppS</name>
    <name evidence="3" type="ORF">GP480_03835</name>
</gene>
<keyword evidence="4" id="KW-1185">Reference proteome</keyword>
<name>A0A6P1GAJ3_9RICK</name>
<dbReference type="EC" id="2.5.1.-" evidence="2"/>
<comment type="cofactor">
    <cofactor evidence="2">
        <name>Mg(2+)</name>
        <dbReference type="ChEBI" id="CHEBI:18420"/>
    </cofactor>
    <text evidence="2">Binds 2 magnesium ions per subunit.</text>
</comment>
<feature type="binding site" evidence="2">
    <location>
        <begin position="60"/>
        <end position="62"/>
    </location>
    <ligand>
        <name>substrate</name>
    </ligand>
</feature>
<protein>
    <recommendedName>
        <fullName evidence="2">Isoprenyl transferase</fullName>
        <ecNumber evidence="2">2.5.1.-</ecNumber>
    </recommendedName>
</protein>
<feature type="binding site" evidence="2">
    <location>
        <position position="20"/>
    </location>
    <ligand>
        <name>substrate</name>
    </ligand>
</feature>
<dbReference type="PANTHER" id="PTHR10291:SF0">
    <property type="entry name" value="DEHYDRODOLICHYL DIPHOSPHATE SYNTHASE 2"/>
    <property type="match status" value="1"/>
</dbReference>
<dbReference type="KEGG" id="nef:GP480_03835"/>
<comment type="caution">
    <text evidence="2">Lacks conserved residue(s) required for the propagation of feature annotation.</text>
</comment>
<dbReference type="NCBIfam" id="TIGR00055">
    <property type="entry name" value="uppS"/>
    <property type="match status" value="1"/>
</dbReference>
<dbReference type="PROSITE" id="PS01066">
    <property type="entry name" value="UPP_SYNTHASE"/>
    <property type="match status" value="1"/>
</dbReference>
<feature type="binding site" evidence="2">
    <location>
        <position position="66"/>
    </location>
    <ligand>
        <name>substrate</name>
    </ligand>
</feature>
<evidence type="ECO:0000256" key="2">
    <source>
        <dbReference type="HAMAP-Rule" id="MF_01139"/>
    </source>
</evidence>
<dbReference type="GO" id="GO:0016094">
    <property type="term" value="P:polyprenol biosynthetic process"/>
    <property type="evidence" value="ECO:0007669"/>
    <property type="project" value="TreeGrafter"/>
</dbReference>
<keyword evidence="1 2" id="KW-0808">Transferase</keyword>
<dbReference type="CDD" id="cd00475">
    <property type="entry name" value="Cis_IPPS"/>
    <property type="match status" value="1"/>
</dbReference>
<proteinExistence type="inferred from homology"/>